<evidence type="ECO:0000313" key="1">
    <source>
        <dbReference type="EMBL" id="NUB42982.1"/>
    </source>
</evidence>
<dbReference type="RefSeq" id="WP_152823675.1">
    <property type="nucleotide sequence ID" value="NZ_WHUT02000001.1"/>
</dbReference>
<comment type="caution">
    <text evidence="1">The sequence shown here is derived from an EMBL/GenBank/DDBJ whole genome shotgun (WGS) entry which is preliminary data.</text>
</comment>
<reference evidence="1" key="1">
    <citation type="submission" date="2020-05" db="EMBL/GenBank/DDBJ databases">
        <title>Fertoebacter nigrum gen. nov., sp. nov., a new member of the family Rhodobacteraceae.</title>
        <authorList>
            <person name="Szuroczki S."/>
            <person name="Abbaszade G."/>
            <person name="Buni D."/>
            <person name="Schumann P."/>
            <person name="Toth E."/>
        </authorList>
    </citation>
    <scope>NUCLEOTIDE SEQUENCE</scope>
    <source>
        <strain evidence="1">RG-N-1a</strain>
    </source>
</reference>
<protein>
    <submittedName>
        <fullName evidence="1">Uncharacterized protein</fullName>
    </submittedName>
</protein>
<organism evidence="1 2">
    <name type="scientific">Fertoeibacter niger</name>
    <dbReference type="NCBI Taxonomy" id="2656921"/>
    <lineage>
        <taxon>Bacteria</taxon>
        <taxon>Pseudomonadati</taxon>
        <taxon>Pseudomonadota</taxon>
        <taxon>Alphaproteobacteria</taxon>
        <taxon>Rhodobacterales</taxon>
        <taxon>Paracoccaceae</taxon>
        <taxon>Fertoeibacter</taxon>
    </lineage>
</organism>
<dbReference type="Proteomes" id="UP000484076">
    <property type="component" value="Unassembled WGS sequence"/>
</dbReference>
<sequence>MNTTRITVRNVDQDVIDRVRLHIRRYGLSLGGIVTAALADHLNWVDYLTGKHPGEAGLDLELPAHLEQLQRGQETKP</sequence>
<dbReference type="AlphaFoldDB" id="A0A8X8KPH6"/>
<keyword evidence="2" id="KW-1185">Reference proteome</keyword>
<dbReference type="EMBL" id="WHUT02000001">
    <property type="protein sequence ID" value="NUB42982.1"/>
    <property type="molecule type" value="Genomic_DNA"/>
</dbReference>
<accession>A0A8X8KPH6</accession>
<name>A0A8X8KPH6_9RHOB</name>
<evidence type="ECO:0000313" key="2">
    <source>
        <dbReference type="Proteomes" id="UP000484076"/>
    </source>
</evidence>
<proteinExistence type="predicted"/>
<gene>
    <name evidence="1" type="ORF">GEU84_001170</name>
</gene>